<reference evidence="2 3" key="1">
    <citation type="submission" date="2018-10" db="EMBL/GenBank/DDBJ databases">
        <title>Genomic Encyclopedia of Type Strains, Phase IV (KMG-IV): sequencing the most valuable type-strain genomes for metagenomic binning, comparative biology and taxonomic classification.</title>
        <authorList>
            <person name="Goeker M."/>
        </authorList>
    </citation>
    <scope>NUCLEOTIDE SEQUENCE [LARGE SCALE GENOMIC DNA]</scope>
    <source>
        <strain evidence="2 3">DSM 20549</strain>
    </source>
</reference>
<keyword evidence="1" id="KW-0732">Signal</keyword>
<gene>
    <name evidence="2" type="ORF">DFR62_0133</name>
</gene>
<dbReference type="PROSITE" id="PS51257">
    <property type="entry name" value="PROKAR_LIPOPROTEIN"/>
    <property type="match status" value="1"/>
</dbReference>
<organism evidence="2 3">
    <name type="scientific">Planococcus citreus</name>
    <dbReference type="NCBI Taxonomy" id="1373"/>
    <lineage>
        <taxon>Bacteria</taxon>
        <taxon>Bacillati</taxon>
        <taxon>Bacillota</taxon>
        <taxon>Bacilli</taxon>
        <taxon>Bacillales</taxon>
        <taxon>Caryophanaceae</taxon>
        <taxon>Planococcus</taxon>
    </lineage>
</organism>
<evidence type="ECO:0000313" key="2">
    <source>
        <dbReference type="EMBL" id="RLJ89991.1"/>
    </source>
</evidence>
<dbReference type="Proteomes" id="UP000280791">
    <property type="component" value="Unassembled WGS sequence"/>
</dbReference>
<evidence type="ECO:0000256" key="1">
    <source>
        <dbReference type="SAM" id="SignalP"/>
    </source>
</evidence>
<proteinExistence type="predicted"/>
<name>A0A497YK90_9BACL</name>
<accession>A0A497YK90</accession>
<feature type="signal peptide" evidence="1">
    <location>
        <begin position="1"/>
        <end position="24"/>
    </location>
</feature>
<dbReference type="EMBL" id="RCCP01000001">
    <property type="protein sequence ID" value="RLJ89991.1"/>
    <property type="molecule type" value="Genomic_DNA"/>
</dbReference>
<evidence type="ECO:0000313" key="3">
    <source>
        <dbReference type="Proteomes" id="UP000280791"/>
    </source>
</evidence>
<keyword evidence="3" id="KW-1185">Reference proteome</keyword>
<sequence length="242" mass="27104">MDIMKKTTALLLVLLTASLLTACAYPSSERAENQIPYEDQLATAQQAVERYQEANSGLLPIKTRDMDVDQFIKYPIDFSKVVPEFTAEIPSNAFEVGGIYQYVLMDVEENPTVKLVDLRVAEGIRSVNVRKSANGGRAPISEIIADNVYKFNHEAMGFSEEPMVQSPYSGKMLPMVITGQGDVYIDYSIDLYEAIQNYEGELEQGQDIRFILYENSPVVPAYSLPYTIDENGEPIFLTDEKA</sequence>
<comment type="caution">
    <text evidence="2">The sequence shown here is derived from an EMBL/GenBank/DDBJ whole genome shotgun (WGS) entry which is preliminary data.</text>
</comment>
<dbReference type="AlphaFoldDB" id="A0A497YK90"/>
<evidence type="ECO:0008006" key="4">
    <source>
        <dbReference type="Google" id="ProtNLM"/>
    </source>
</evidence>
<protein>
    <recommendedName>
        <fullName evidence="4">ABC transporter periplasmic binding protein yphF</fullName>
    </recommendedName>
</protein>
<feature type="chain" id="PRO_5019737140" description="ABC transporter periplasmic binding protein yphF" evidence="1">
    <location>
        <begin position="25"/>
        <end position="242"/>
    </location>
</feature>